<feature type="domain" description="Nephrocystin 3-like N-terminal" evidence="3">
    <location>
        <begin position="315"/>
        <end position="496"/>
    </location>
</feature>
<feature type="domain" description="DUF7791" evidence="4">
    <location>
        <begin position="606"/>
        <end position="741"/>
    </location>
</feature>
<proteinExistence type="predicted"/>
<evidence type="ECO:0008006" key="7">
    <source>
        <dbReference type="Google" id="ProtNLM"/>
    </source>
</evidence>
<gene>
    <name evidence="5" type="ORF">FB567DRAFT_472930</name>
</gene>
<feature type="region of interest" description="Disordered" evidence="2">
    <location>
        <begin position="263"/>
        <end position="285"/>
    </location>
</feature>
<keyword evidence="1" id="KW-0677">Repeat</keyword>
<keyword evidence="6" id="KW-1185">Reference proteome</keyword>
<dbReference type="Proteomes" id="UP000813461">
    <property type="component" value="Unassembled WGS sequence"/>
</dbReference>
<evidence type="ECO:0000313" key="6">
    <source>
        <dbReference type="Proteomes" id="UP000813461"/>
    </source>
</evidence>
<dbReference type="Gene3D" id="3.40.50.300">
    <property type="entry name" value="P-loop containing nucleotide triphosphate hydrolases"/>
    <property type="match status" value="1"/>
</dbReference>
<evidence type="ECO:0000259" key="4">
    <source>
        <dbReference type="Pfam" id="PF25053"/>
    </source>
</evidence>
<protein>
    <recommendedName>
        <fullName evidence="7">NACHT domain-containing protein</fullName>
    </recommendedName>
</protein>
<dbReference type="PANTHER" id="PTHR10039">
    <property type="entry name" value="AMELOGENIN"/>
    <property type="match status" value="1"/>
</dbReference>
<dbReference type="AlphaFoldDB" id="A0A8K0VY33"/>
<dbReference type="EMBL" id="JAGMVJ010000012">
    <property type="protein sequence ID" value="KAH7084457.1"/>
    <property type="molecule type" value="Genomic_DNA"/>
</dbReference>
<evidence type="ECO:0000256" key="1">
    <source>
        <dbReference type="ARBA" id="ARBA00022737"/>
    </source>
</evidence>
<dbReference type="PANTHER" id="PTHR10039:SF5">
    <property type="entry name" value="NACHT DOMAIN-CONTAINING PROTEIN"/>
    <property type="match status" value="1"/>
</dbReference>
<evidence type="ECO:0000256" key="2">
    <source>
        <dbReference type="SAM" id="MobiDB-lite"/>
    </source>
</evidence>
<feature type="compositionally biased region" description="Polar residues" evidence="2">
    <location>
        <begin position="266"/>
        <end position="284"/>
    </location>
</feature>
<dbReference type="InterPro" id="IPR027417">
    <property type="entry name" value="P-loop_NTPase"/>
</dbReference>
<organism evidence="5 6">
    <name type="scientific">Paraphoma chrysanthemicola</name>
    <dbReference type="NCBI Taxonomy" id="798071"/>
    <lineage>
        <taxon>Eukaryota</taxon>
        <taxon>Fungi</taxon>
        <taxon>Dikarya</taxon>
        <taxon>Ascomycota</taxon>
        <taxon>Pezizomycotina</taxon>
        <taxon>Dothideomycetes</taxon>
        <taxon>Pleosporomycetidae</taxon>
        <taxon>Pleosporales</taxon>
        <taxon>Pleosporineae</taxon>
        <taxon>Phaeosphaeriaceae</taxon>
        <taxon>Paraphoma</taxon>
    </lineage>
</organism>
<reference evidence="5" key="1">
    <citation type="journal article" date="2021" name="Nat. Commun.">
        <title>Genetic determinants of endophytism in the Arabidopsis root mycobiome.</title>
        <authorList>
            <person name="Mesny F."/>
            <person name="Miyauchi S."/>
            <person name="Thiergart T."/>
            <person name="Pickel B."/>
            <person name="Atanasova L."/>
            <person name="Karlsson M."/>
            <person name="Huettel B."/>
            <person name="Barry K.W."/>
            <person name="Haridas S."/>
            <person name="Chen C."/>
            <person name="Bauer D."/>
            <person name="Andreopoulos W."/>
            <person name="Pangilinan J."/>
            <person name="LaButti K."/>
            <person name="Riley R."/>
            <person name="Lipzen A."/>
            <person name="Clum A."/>
            <person name="Drula E."/>
            <person name="Henrissat B."/>
            <person name="Kohler A."/>
            <person name="Grigoriev I.V."/>
            <person name="Martin F.M."/>
            <person name="Hacquard S."/>
        </authorList>
    </citation>
    <scope>NUCLEOTIDE SEQUENCE</scope>
    <source>
        <strain evidence="5">MPI-SDFR-AT-0120</strain>
    </source>
</reference>
<evidence type="ECO:0000313" key="5">
    <source>
        <dbReference type="EMBL" id="KAH7084457.1"/>
    </source>
</evidence>
<dbReference type="InterPro" id="IPR056693">
    <property type="entry name" value="DUF7791"/>
</dbReference>
<comment type="caution">
    <text evidence="5">The sequence shown here is derived from an EMBL/GenBank/DDBJ whole genome shotgun (WGS) entry which is preliminary data.</text>
</comment>
<sequence>MEAVAALGFAANIVQFVDFSTRVISQTVRVYRTQSQSSIGHDETDLDEIGLRVERYVAPLLFDVAIKDYLDGKPWVSQSARLKAAKANSAWKRTAQPILNLHHVSSKKPELDELTFAAHHLLATTDAITRLSASDKEIIRTCIKCEDVASSLQLALNKLRSENKTKTTPWSCFKEALRTVWNDDKLHIFRQELEHYRQQMTSLLLVSVREKVEASRLAQNAMHKDLYSSTKAIRRTMNLLSSAQEQWKSEIIQALQSSHQRHSLCGDTSPSTVAQMQSDMSPQSRGEFDERLRGWVRFTDMDIRYQKIAKAHEQTFEWIFRPPRDEKWSNFPAWLETDGESLYWITAKPAAGKSTLLKFIYNDDRTSMHLKRWAGDKRLINCAFYFWNSGGPMQMSEEGMRRTLLHSALLQAPELWEVLFPSKMEEFILFSDPWLKPITSTEISCAFQRLLEGAGSQYRLFMFIDGLDEFGGDHSHLVAFVQGLLSPDVKVCVSSRPWPVFEDAFQHQPRLRLENLTYNDIKYYVTSRFSSSQGYYERQLETPDEVENLIESITLKASGVFLWVQLVTDSLLKGLAAGERLEELQCRLNAVPVDLEELFWKILTQVEDSYRRNMSQLFQIMRASAEPLTVLDMSYADDPDTDIVLKTQFGRLESEKAKGRALRMRRRLNTCCKGLLEADSNNNETVASTQVTYLHRTVRDYIERPEVWSRFVEITGDDFQLYLRMYNLHAIQMKAINTCDQDLWKAMLYAIEAATRVDTNNEAGMQVKLLTQLDEIGTQCARGQFSATFKHWSSRRKTCRLNASFVHLAIQLQLHEYVQYALLSNAPLPPDTATKDKDESIMLLMATLHYDIFIKDPELPKLSFVPTSPSVNLIKLFLERGADPNHIIEGALLTHGNITGSYSPWGVHLREPNRSSPVWSEISRLFLEHGADPDQVHSTTPDMPEEIVALAQQKSKERQDMIRKTRKKDMLGSIFKVGRWRGLAGPGVARTR</sequence>
<dbReference type="OrthoDB" id="443402at2759"/>
<name>A0A8K0VY33_9PLEO</name>
<dbReference type="Pfam" id="PF25053">
    <property type="entry name" value="DUF7791"/>
    <property type="match status" value="1"/>
</dbReference>
<evidence type="ECO:0000259" key="3">
    <source>
        <dbReference type="Pfam" id="PF24883"/>
    </source>
</evidence>
<dbReference type="SUPFAM" id="SSF52540">
    <property type="entry name" value="P-loop containing nucleoside triphosphate hydrolases"/>
    <property type="match status" value="1"/>
</dbReference>
<dbReference type="Pfam" id="PF24883">
    <property type="entry name" value="NPHP3_N"/>
    <property type="match status" value="1"/>
</dbReference>
<dbReference type="InterPro" id="IPR056884">
    <property type="entry name" value="NPHP3-like_N"/>
</dbReference>
<accession>A0A8K0VY33</accession>